<dbReference type="SUPFAM" id="SSF52058">
    <property type="entry name" value="L domain-like"/>
    <property type="match status" value="1"/>
</dbReference>
<sequence length="669" mass="74697">MKWASKKIFILSLSSITILSSVGRVNALEIKMNSNLNKQIEKRTTIPDLDTLTMVQAFPDANFRAYLCDILSIKDENALISKDSKDKIEVIDNLGLYEKSIKDLSGVNYFVNLKRLYCSNNNLKTLDVSNNPELEILSCYGNNLETLDVSNNLKLRDLHFGGNNIKILDISKNKKLEILYCYDNSLKTLDVSNNPELTHLSCFGNNLETLDVSNNPELKELYCFRNDLKTLDVSDNPELIRLDCSDNMLKTLDVSDNPELIHLDCSDNMLKTLDVSKSPELKELYCYRNDLKSLDVSNNQGLKELYCYDNNLKTLDVSNNLELTHLSCGGNMLKTLDVSRNKNLIILDWENQRKESSGGNSYTPVPIVTKTNYLVGSDRYDTSVKISKEGWDNVDNVVLINSSSIPDALSATPFAKAKNAPILLTQTNSLNQLTENEISRLGAKNIYIIGGFNSVDASIESYLKDKGLNIIRISGNDRYDTSIKLAKELNKENKLSKLVLVNGEKGLADAVSMGAISAKEKMPILLTNEIDDMKAIEELIDNKDISKSYVVGGDSLFNEDIGDKLPYVIRISGEDRAETNSKVIDYFYDNNVLNNLYIAKNGENREDDLVDALSVGVLAGKTESPVLLVGDGIKDSQKSLINKREFRNITQIGGNGNEKAFSEIENLVK</sequence>
<protein>
    <submittedName>
        <fullName evidence="1">Penicillin-binding protein</fullName>
    </submittedName>
</protein>
<dbReference type="Gene3D" id="3.40.50.12090">
    <property type="match status" value="2"/>
</dbReference>
<name>A0AB74QDR4_CLODI</name>
<dbReference type="InterPro" id="IPR051922">
    <property type="entry name" value="Bact_Sporulation_Assoc"/>
</dbReference>
<dbReference type="Gene3D" id="3.80.10.10">
    <property type="entry name" value="Ribonuclease Inhibitor"/>
    <property type="match status" value="2"/>
</dbReference>
<dbReference type="RefSeq" id="WP_009902620.1">
    <property type="nucleotide sequence ID" value="NZ_BAABSG010000005.1"/>
</dbReference>
<proteinExistence type="predicted"/>
<evidence type="ECO:0000313" key="2">
    <source>
        <dbReference type="Proteomes" id="UP000411588"/>
    </source>
</evidence>
<accession>A0AB74QDR4</accession>
<comment type="caution">
    <text evidence="1">The sequence shown here is derived from an EMBL/GenBank/DDBJ whole genome shotgun (WGS) entry which is preliminary data.</text>
</comment>
<dbReference type="InterPro" id="IPR032675">
    <property type="entry name" value="LRR_dom_sf"/>
</dbReference>
<reference evidence="1 2" key="1">
    <citation type="submission" date="2019-02" db="EMBL/GenBank/DDBJ databases">
        <authorList>
            <consortium name="Pathogen Informatics"/>
        </authorList>
    </citation>
    <scope>NUCLEOTIDE SEQUENCE [LARGE SCALE GENOMIC DNA]</scope>
    <source>
        <strain evidence="2">clo34</strain>
    </source>
</reference>
<dbReference type="EMBL" id="CAADAN010000008">
    <property type="protein sequence ID" value="VFD33221.1"/>
    <property type="molecule type" value="Genomic_DNA"/>
</dbReference>
<evidence type="ECO:0000313" key="1">
    <source>
        <dbReference type="EMBL" id="VFD33221.1"/>
    </source>
</evidence>
<gene>
    <name evidence="1" type="primary">inlJ</name>
    <name evidence="1" type="ORF">SAMEA1402399_02474</name>
</gene>
<organism evidence="1 2">
    <name type="scientific">Clostridioides difficile</name>
    <name type="common">Peptoclostridium difficile</name>
    <dbReference type="NCBI Taxonomy" id="1496"/>
    <lineage>
        <taxon>Bacteria</taxon>
        <taxon>Bacillati</taxon>
        <taxon>Bacillota</taxon>
        <taxon>Clostridia</taxon>
        <taxon>Peptostreptococcales</taxon>
        <taxon>Peptostreptococcaceae</taxon>
        <taxon>Clostridioides</taxon>
    </lineage>
</organism>
<dbReference type="FunFam" id="3.40.50.12090:FF:000001">
    <property type="entry name" value="Cell surface protein"/>
    <property type="match status" value="1"/>
</dbReference>
<dbReference type="InterPro" id="IPR007253">
    <property type="entry name" value="Cell_wall-bd_2"/>
</dbReference>
<dbReference type="AlphaFoldDB" id="A0AB74QDR4"/>
<dbReference type="PANTHER" id="PTHR30032">
    <property type="entry name" value="N-ACETYLMURAMOYL-L-ALANINE AMIDASE-RELATED"/>
    <property type="match status" value="1"/>
</dbReference>
<dbReference type="PANTHER" id="PTHR30032:SF8">
    <property type="entry name" value="GERMINATION-SPECIFIC N-ACETYLMURAMOYL-L-ALANINE AMIDASE"/>
    <property type="match status" value="1"/>
</dbReference>
<dbReference type="Pfam" id="PF04122">
    <property type="entry name" value="CW_binding_2"/>
    <property type="match status" value="3"/>
</dbReference>
<dbReference type="Proteomes" id="UP000411588">
    <property type="component" value="Unassembled WGS sequence"/>
</dbReference>